<reference evidence="2" key="2">
    <citation type="submission" date="2020-09" db="EMBL/GenBank/DDBJ databases">
        <authorList>
            <person name="Sun Q."/>
            <person name="Zhou Y."/>
        </authorList>
    </citation>
    <scope>NUCLEOTIDE SEQUENCE</scope>
    <source>
        <strain evidence="2">CGMCC 4.7138</strain>
    </source>
</reference>
<comment type="caution">
    <text evidence="2">The sequence shown here is derived from an EMBL/GenBank/DDBJ whole genome shotgun (WGS) entry which is preliminary data.</text>
</comment>
<evidence type="ECO:0000313" key="2">
    <source>
        <dbReference type="EMBL" id="GGO11183.1"/>
    </source>
</evidence>
<accession>A0A8H9GYE6</accession>
<proteinExistence type="predicted"/>
<sequence>MEEWARLQGAGGPVRVRKAATHRHNAEHVDMDVRPVGRRRRQATFEDGAVQVLQAPGSPDLNPSLAQ</sequence>
<dbReference type="AlphaFoldDB" id="A0A8H9GYE6"/>
<organism evidence="2 3">
    <name type="scientific">Microbispora bryophytorum</name>
    <dbReference type="NCBI Taxonomy" id="1460882"/>
    <lineage>
        <taxon>Bacteria</taxon>
        <taxon>Bacillati</taxon>
        <taxon>Actinomycetota</taxon>
        <taxon>Actinomycetes</taxon>
        <taxon>Streptosporangiales</taxon>
        <taxon>Streptosporangiaceae</taxon>
        <taxon>Microbispora</taxon>
    </lineage>
</organism>
<protein>
    <submittedName>
        <fullName evidence="2">Uncharacterized protein</fullName>
    </submittedName>
</protein>
<reference evidence="2" key="1">
    <citation type="journal article" date="2014" name="Int. J. Syst. Evol. Microbiol.">
        <title>Complete genome sequence of Corynebacterium casei LMG S-19264T (=DSM 44701T), isolated from a smear-ripened cheese.</title>
        <authorList>
            <consortium name="US DOE Joint Genome Institute (JGI-PGF)"/>
            <person name="Walter F."/>
            <person name="Albersmeier A."/>
            <person name="Kalinowski J."/>
            <person name="Ruckert C."/>
        </authorList>
    </citation>
    <scope>NUCLEOTIDE SEQUENCE</scope>
    <source>
        <strain evidence="2">CGMCC 4.7138</strain>
    </source>
</reference>
<keyword evidence="3" id="KW-1185">Reference proteome</keyword>
<dbReference type="EMBL" id="BMMN01000004">
    <property type="protein sequence ID" value="GGO11183.1"/>
    <property type="molecule type" value="Genomic_DNA"/>
</dbReference>
<dbReference type="Proteomes" id="UP000653480">
    <property type="component" value="Unassembled WGS sequence"/>
</dbReference>
<name>A0A8H9GYE6_9ACTN</name>
<feature type="region of interest" description="Disordered" evidence="1">
    <location>
        <begin position="1"/>
        <end position="28"/>
    </location>
</feature>
<gene>
    <name evidence="2" type="ORF">GCM10011574_28440</name>
</gene>
<evidence type="ECO:0000256" key="1">
    <source>
        <dbReference type="SAM" id="MobiDB-lite"/>
    </source>
</evidence>
<evidence type="ECO:0000313" key="3">
    <source>
        <dbReference type="Proteomes" id="UP000653480"/>
    </source>
</evidence>